<proteinExistence type="predicted"/>
<evidence type="ECO:0000313" key="1">
    <source>
        <dbReference type="EMBL" id="KAK6947245.1"/>
    </source>
</evidence>
<dbReference type="PANTHER" id="PTHR36780">
    <property type="entry name" value="OS05G0241400 PROTEIN"/>
    <property type="match status" value="1"/>
</dbReference>
<sequence length="116" mass="13155">MDWTFVRKAWEKWASPNIGSTGEPLKAALLLNYDPTGPSRLLSTIIEQEGMKANPMEMNQIVDFVKRNNLQFDTFIIGTNQSRTRSCLRYEGSIGSASRAMVVVDQFAWQLGQRNL</sequence>
<organism evidence="1 2">
    <name type="scientific">Dillenia turbinata</name>
    <dbReference type="NCBI Taxonomy" id="194707"/>
    <lineage>
        <taxon>Eukaryota</taxon>
        <taxon>Viridiplantae</taxon>
        <taxon>Streptophyta</taxon>
        <taxon>Embryophyta</taxon>
        <taxon>Tracheophyta</taxon>
        <taxon>Spermatophyta</taxon>
        <taxon>Magnoliopsida</taxon>
        <taxon>eudicotyledons</taxon>
        <taxon>Gunneridae</taxon>
        <taxon>Pentapetalae</taxon>
        <taxon>Dilleniales</taxon>
        <taxon>Dilleniaceae</taxon>
        <taxon>Dillenia</taxon>
    </lineage>
</organism>
<protein>
    <recommendedName>
        <fullName evidence="3">Profilin</fullName>
    </recommendedName>
</protein>
<name>A0AAN8W8P3_9MAGN</name>
<accession>A0AAN8W8P3</accession>
<keyword evidence="2" id="KW-1185">Reference proteome</keyword>
<evidence type="ECO:0000313" key="2">
    <source>
        <dbReference type="Proteomes" id="UP001370490"/>
    </source>
</evidence>
<evidence type="ECO:0008006" key="3">
    <source>
        <dbReference type="Google" id="ProtNLM"/>
    </source>
</evidence>
<dbReference type="EMBL" id="JBAMMX010000001">
    <property type="protein sequence ID" value="KAK6947245.1"/>
    <property type="molecule type" value="Genomic_DNA"/>
</dbReference>
<dbReference type="Proteomes" id="UP001370490">
    <property type="component" value="Unassembled WGS sequence"/>
</dbReference>
<reference evidence="1 2" key="1">
    <citation type="submission" date="2023-12" db="EMBL/GenBank/DDBJ databases">
        <title>A high-quality genome assembly for Dillenia turbinata (Dilleniales).</title>
        <authorList>
            <person name="Chanderbali A."/>
        </authorList>
    </citation>
    <scope>NUCLEOTIDE SEQUENCE [LARGE SCALE GENOMIC DNA]</scope>
    <source>
        <strain evidence="1">LSX21</strain>
        <tissue evidence="1">Leaf</tissue>
    </source>
</reference>
<dbReference type="AlphaFoldDB" id="A0AAN8W8P3"/>
<comment type="caution">
    <text evidence="1">The sequence shown here is derived from an EMBL/GenBank/DDBJ whole genome shotgun (WGS) entry which is preliminary data.</text>
</comment>
<dbReference type="PANTHER" id="PTHR36780:SF1">
    <property type="entry name" value="PROFILIN"/>
    <property type="match status" value="1"/>
</dbReference>
<gene>
    <name evidence="1" type="ORF">RJ641_000718</name>
</gene>